<feature type="compositionally biased region" description="Basic and acidic residues" evidence="7">
    <location>
        <begin position="154"/>
        <end position="166"/>
    </location>
</feature>
<dbReference type="GeneID" id="106068693"/>
<dbReference type="PANTHER" id="PTHR11211:SF40">
    <property type="entry name" value="MIRROR, ISOFORM C"/>
    <property type="match status" value="1"/>
</dbReference>
<feature type="compositionally biased region" description="Basic and acidic residues" evidence="7">
    <location>
        <begin position="419"/>
        <end position="458"/>
    </location>
</feature>
<dbReference type="GO" id="GO:0000978">
    <property type="term" value="F:RNA polymerase II cis-regulatory region sequence-specific DNA binding"/>
    <property type="evidence" value="ECO:0007669"/>
    <property type="project" value="TreeGrafter"/>
</dbReference>
<feature type="region of interest" description="Disordered" evidence="7">
    <location>
        <begin position="399"/>
        <end position="458"/>
    </location>
</feature>
<dbReference type="SUPFAM" id="SSF46689">
    <property type="entry name" value="Homeodomain-like"/>
    <property type="match status" value="1"/>
</dbReference>
<evidence type="ECO:0000256" key="3">
    <source>
        <dbReference type="ARBA" id="ARBA00023125"/>
    </source>
</evidence>
<dbReference type="PROSITE" id="PS00027">
    <property type="entry name" value="HOMEOBOX_1"/>
    <property type="match status" value="1"/>
</dbReference>
<proteinExistence type="inferred from homology"/>
<dbReference type="InterPro" id="IPR017970">
    <property type="entry name" value="Homeobox_CS"/>
</dbReference>
<evidence type="ECO:0000313" key="9">
    <source>
        <dbReference type="Proteomes" id="UP001165740"/>
    </source>
</evidence>
<evidence type="ECO:0000256" key="4">
    <source>
        <dbReference type="ARBA" id="ARBA00023155"/>
    </source>
</evidence>
<feature type="compositionally biased region" description="Acidic residues" evidence="7">
    <location>
        <begin position="199"/>
        <end position="217"/>
    </location>
</feature>
<feature type="compositionally biased region" description="Polar residues" evidence="7">
    <location>
        <begin position="260"/>
        <end position="288"/>
    </location>
</feature>
<feature type="compositionally biased region" description="Acidic residues" evidence="7">
    <location>
        <begin position="167"/>
        <end position="176"/>
    </location>
</feature>
<feature type="region of interest" description="Disordered" evidence="7">
    <location>
        <begin position="154"/>
        <end position="217"/>
    </location>
</feature>
<keyword evidence="5 6" id="KW-0539">Nucleus</keyword>
<name>A0A9W3AY81_BIOGL</name>
<dbReference type="GO" id="GO:0005634">
    <property type="term" value="C:nucleus"/>
    <property type="evidence" value="ECO:0007669"/>
    <property type="project" value="UniProtKB-SubCell"/>
</dbReference>
<gene>
    <name evidence="10" type="primary">LOC106068693</name>
</gene>
<dbReference type="CDD" id="cd00086">
    <property type="entry name" value="homeodomain"/>
    <property type="match status" value="1"/>
</dbReference>
<comment type="subcellular location">
    <subcellularLocation>
        <location evidence="1 6">Nucleus</location>
    </subcellularLocation>
</comment>
<dbReference type="GO" id="GO:0048468">
    <property type="term" value="P:cell development"/>
    <property type="evidence" value="ECO:0007669"/>
    <property type="project" value="TreeGrafter"/>
</dbReference>
<dbReference type="Pfam" id="PF05920">
    <property type="entry name" value="Homeobox_KN"/>
    <property type="match status" value="1"/>
</dbReference>
<dbReference type="Proteomes" id="UP001165740">
    <property type="component" value="Chromosome 7"/>
</dbReference>
<feature type="region of interest" description="Disordered" evidence="7">
    <location>
        <begin position="483"/>
        <end position="502"/>
    </location>
</feature>
<feature type="compositionally biased region" description="Basic and acidic residues" evidence="7">
    <location>
        <begin position="177"/>
        <end position="192"/>
    </location>
</feature>
<dbReference type="PROSITE" id="PS50071">
    <property type="entry name" value="HOMEOBOX_2"/>
    <property type="match status" value="1"/>
</dbReference>
<feature type="domain" description="Homeobox" evidence="8">
    <location>
        <begin position="90"/>
        <end position="153"/>
    </location>
</feature>
<comment type="similarity">
    <text evidence="2">Belongs to the TALE/IRO homeobox family.</text>
</comment>
<evidence type="ECO:0000259" key="8">
    <source>
        <dbReference type="PROSITE" id="PS50071"/>
    </source>
</evidence>
<dbReference type="InterPro" id="IPR009057">
    <property type="entry name" value="Homeodomain-like_sf"/>
</dbReference>
<dbReference type="FunFam" id="1.10.10.60:FF:000003">
    <property type="entry name" value="Iroquois-class homeobox protein IRX"/>
    <property type="match status" value="1"/>
</dbReference>
<protein>
    <submittedName>
        <fullName evidence="10">Iroquois-class homeodomain protein irx-2-like isoform X2</fullName>
    </submittedName>
</protein>
<evidence type="ECO:0000256" key="1">
    <source>
        <dbReference type="ARBA" id="ARBA00004123"/>
    </source>
</evidence>
<dbReference type="InterPro" id="IPR008422">
    <property type="entry name" value="KN_HD"/>
</dbReference>
<dbReference type="PANTHER" id="PTHR11211">
    <property type="entry name" value="IROQUOIS-CLASS HOMEODOMAIN PROTEIN IRX"/>
    <property type="match status" value="1"/>
</dbReference>
<keyword evidence="3 6" id="KW-0238">DNA-binding</keyword>
<dbReference type="RefSeq" id="XP_055892190.1">
    <property type="nucleotide sequence ID" value="XM_056036215.1"/>
</dbReference>
<organism evidence="9 10">
    <name type="scientific">Biomphalaria glabrata</name>
    <name type="common">Bloodfluke planorb</name>
    <name type="synonym">Freshwater snail</name>
    <dbReference type="NCBI Taxonomy" id="6526"/>
    <lineage>
        <taxon>Eukaryota</taxon>
        <taxon>Metazoa</taxon>
        <taxon>Spiralia</taxon>
        <taxon>Lophotrochozoa</taxon>
        <taxon>Mollusca</taxon>
        <taxon>Gastropoda</taxon>
        <taxon>Heterobranchia</taxon>
        <taxon>Euthyneura</taxon>
        <taxon>Panpulmonata</taxon>
        <taxon>Hygrophila</taxon>
        <taxon>Lymnaeoidea</taxon>
        <taxon>Planorbidae</taxon>
        <taxon>Biomphalaria</taxon>
    </lineage>
</organism>
<feature type="region of interest" description="Disordered" evidence="7">
    <location>
        <begin position="260"/>
        <end position="293"/>
    </location>
</feature>
<dbReference type="GO" id="GO:0030182">
    <property type="term" value="P:neuron differentiation"/>
    <property type="evidence" value="ECO:0007669"/>
    <property type="project" value="TreeGrafter"/>
</dbReference>
<accession>A0A9W3AY81</accession>
<feature type="compositionally biased region" description="Polar residues" evidence="7">
    <location>
        <begin position="400"/>
        <end position="415"/>
    </location>
</feature>
<dbReference type="Gene3D" id="1.10.10.60">
    <property type="entry name" value="Homeodomain-like"/>
    <property type="match status" value="1"/>
</dbReference>
<sequence>MCSLGAGADAHFPHVNMSHEARKQGALSASGGPHCMGFDTSAFCSPVLRGLPMRPERIPPYLTAGLPGHSMAFDPALAAHPYGLLYPGMDMNGPMRKAATRETTGPLKAWLNEHKKNPYPTKAEKIMLAIITRMTLTQVSTWFANARRRLKKENKLYPGDRESRAEDDYDDDDDDMDSQKDGSGPHRSDSDKMNGANSDNEDINVDDSDDTGDDADLLLDKNSVRGFGASFLYPQGPGHSWSSSGSDVSPLDETSISRDVASNSVMRNGSSDSGSTPQTESPSQSKTGSAPKPKIWSISEIIGTASETPASAPGPVHGSRLMPQLIIPNPFLPSHLSSLHMNPSSMMSSFSSSLTSSHSFHHQLTTMPGLFLPMHDPLSSAPSSSSSSAAEHYKHHRHYNNISPAGSRSPANNSMTPSPDKDTSDTTRGHEHSKTVKGDNSESHEASEVKLEDNAKSKDLAGNYLSRAGNSERLSPHCHSTRNKMIAHHSPPHTSNLNSTRTSLHVTTDRKDVTSVANRIVTSAQKETALYSERPGHGDLALNLHKALDN</sequence>
<dbReference type="SMART" id="SM00389">
    <property type="entry name" value="HOX"/>
    <property type="match status" value="1"/>
</dbReference>
<evidence type="ECO:0000256" key="7">
    <source>
        <dbReference type="SAM" id="MobiDB-lite"/>
    </source>
</evidence>
<reference evidence="10" key="1">
    <citation type="submission" date="2025-08" db="UniProtKB">
        <authorList>
            <consortium name="RefSeq"/>
        </authorList>
    </citation>
    <scope>IDENTIFICATION</scope>
</reference>
<feature type="DNA-binding region" description="Homeobox" evidence="6">
    <location>
        <begin position="92"/>
        <end position="154"/>
    </location>
</feature>
<keyword evidence="4 6" id="KW-0371">Homeobox</keyword>
<evidence type="ECO:0000256" key="6">
    <source>
        <dbReference type="PROSITE-ProRule" id="PRU00108"/>
    </source>
</evidence>
<keyword evidence="9" id="KW-1185">Reference proteome</keyword>
<dbReference type="AlphaFoldDB" id="A0A9W3AY81"/>
<dbReference type="GO" id="GO:0000981">
    <property type="term" value="F:DNA-binding transcription factor activity, RNA polymerase II-specific"/>
    <property type="evidence" value="ECO:0007669"/>
    <property type="project" value="InterPro"/>
</dbReference>
<evidence type="ECO:0000256" key="5">
    <source>
        <dbReference type="ARBA" id="ARBA00023242"/>
    </source>
</evidence>
<evidence type="ECO:0000256" key="2">
    <source>
        <dbReference type="ARBA" id="ARBA00008446"/>
    </source>
</evidence>
<dbReference type="InterPro" id="IPR001356">
    <property type="entry name" value="HD"/>
</dbReference>
<evidence type="ECO:0000313" key="10">
    <source>
        <dbReference type="RefSeq" id="XP_055892190.1"/>
    </source>
</evidence>
<feature type="compositionally biased region" description="Polar residues" evidence="7">
    <location>
        <begin position="492"/>
        <end position="502"/>
    </location>
</feature>